<reference evidence="2 3" key="1">
    <citation type="submission" date="2014-04" db="EMBL/GenBank/DDBJ databases">
        <authorList>
            <consortium name="DOE Joint Genome Institute"/>
            <person name="Kuo A."/>
            <person name="Ruytinx J."/>
            <person name="Rineau F."/>
            <person name="Colpaert J."/>
            <person name="Kohler A."/>
            <person name="Nagy L.G."/>
            <person name="Floudas D."/>
            <person name="Copeland A."/>
            <person name="Barry K.W."/>
            <person name="Cichocki N."/>
            <person name="Veneault-Fourrey C."/>
            <person name="LaButti K."/>
            <person name="Lindquist E.A."/>
            <person name="Lipzen A."/>
            <person name="Lundell T."/>
            <person name="Morin E."/>
            <person name="Murat C."/>
            <person name="Sun H."/>
            <person name="Tunlid A."/>
            <person name="Henrissat B."/>
            <person name="Grigoriev I.V."/>
            <person name="Hibbett D.S."/>
            <person name="Martin F."/>
            <person name="Nordberg H.P."/>
            <person name="Cantor M.N."/>
            <person name="Hua S.X."/>
        </authorList>
    </citation>
    <scope>NUCLEOTIDE SEQUENCE [LARGE SCALE GENOMIC DNA]</scope>
    <source>
        <strain evidence="2 3">UH-Slu-Lm8-n1</strain>
    </source>
</reference>
<evidence type="ECO:0000313" key="3">
    <source>
        <dbReference type="Proteomes" id="UP000054485"/>
    </source>
</evidence>
<dbReference type="Proteomes" id="UP000054485">
    <property type="component" value="Unassembled WGS sequence"/>
</dbReference>
<dbReference type="HOGENOM" id="CLU_078575_3_1_1"/>
<dbReference type="OrthoDB" id="3269759at2759"/>
<name>A0A0C9Z5G0_9AGAM</name>
<proteinExistence type="predicted"/>
<accession>A0A0C9Z5G0</accession>
<evidence type="ECO:0000313" key="2">
    <source>
        <dbReference type="EMBL" id="KIK32660.1"/>
    </source>
</evidence>
<dbReference type="STRING" id="930992.A0A0C9Z5G0"/>
<evidence type="ECO:0000256" key="1">
    <source>
        <dbReference type="SAM" id="MobiDB-lite"/>
    </source>
</evidence>
<keyword evidence="3" id="KW-1185">Reference proteome</keyword>
<organism evidence="2 3">
    <name type="scientific">Suillus luteus UH-Slu-Lm8-n1</name>
    <dbReference type="NCBI Taxonomy" id="930992"/>
    <lineage>
        <taxon>Eukaryota</taxon>
        <taxon>Fungi</taxon>
        <taxon>Dikarya</taxon>
        <taxon>Basidiomycota</taxon>
        <taxon>Agaricomycotina</taxon>
        <taxon>Agaricomycetes</taxon>
        <taxon>Agaricomycetidae</taxon>
        <taxon>Boletales</taxon>
        <taxon>Suillineae</taxon>
        <taxon>Suillaceae</taxon>
        <taxon>Suillus</taxon>
    </lineage>
</organism>
<dbReference type="InParanoid" id="A0A0C9Z5G0"/>
<dbReference type="EMBL" id="KN836156">
    <property type="protein sequence ID" value="KIK32660.1"/>
    <property type="molecule type" value="Genomic_DNA"/>
</dbReference>
<gene>
    <name evidence="2" type="ORF">CY34DRAFT_100974</name>
</gene>
<protein>
    <submittedName>
        <fullName evidence="2">Uncharacterized protein</fullName>
    </submittedName>
</protein>
<reference evidence="3" key="2">
    <citation type="submission" date="2015-01" db="EMBL/GenBank/DDBJ databases">
        <title>Evolutionary Origins and Diversification of the Mycorrhizal Mutualists.</title>
        <authorList>
            <consortium name="DOE Joint Genome Institute"/>
            <consortium name="Mycorrhizal Genomics Consortium"/>
            <person name="Kohler A."/>
            <person name="Kuo A."/>
            <person name="Nagy L.G."/>
            <person name="Floudas D."/>
            <person name="Copeland A."/>
            <person name="Barry K.W."/>
            <person name="Cichocki N."/>
            <person name="Veneault-Fourrey C."/>
            <person name="LaButti K."/>
            <person name="Lindquist E.A."/>
            <person name="Lipzen A."/>
            <person name="Lundell T."/>
            <person name="Morin E."/>
            <person name="Murat C."/>
            <person name="Riley R."/>
            <person name="Ohm R."/>
            <person name="Sun H."/>
            <person name="Tunlid A."/>
            <person name="Henrissat B."/>
            <person name="Grigoriev I.V."/>
            <person name="Hibbett D.S."/>
            <person name="Martin F."/>
        </authorList>
    </citation>
    <scope>NUCLEOTIDE SEQUENCE [LARGE SCALE GENOMIC DNA]</scope>
    <source>
        <strain evidence="3">UH-Slu-Lm8-n1</strain>
    </source>
</reference>
<sequence length="181" mass="20286">MSSSIKLGDDFLRVPKLVADGENWMTYKDRLSWSVDARGFLGHLEGTERKPVDPSTLSGRGASWSPTTPDEVKELTEYKAAMKEWRMGEAIMKQQIAGTIPDSLFIQVKNLAMAGEIFAYLSNLFEKCSRVVSIEYCKSCKIRSALRWATSESTLTKCKSSKSNYLPSDMPQQMRALQPSS</sequence>
<feature type="region of interest" description="Disordered" evidence="1">
    <location>
        <begin position="46"/>
        <end position="69"/>
    </location>
</feature>
<dbReference type="AlphaFoldDB" id="A0A0C9Z5G0"/>